<dbReference type="GO" id="GO:0005737">
    <property type="term" value="C:cytoplasm"/>
    <property type="evidence" value="ECO:0007669"/>
    <property type="project" value="TreeGrafter"/>
</dbReference>
<feature type="non-terminal residue" evidence="2">
    <location>
        <position position="62"/>
    </location>
</feature>
<dbReference type="GO" id="GO:0043041">
    <property type="term" value="P:amino acid activation for nonribosomal peptide biosynthetic process"/>
    <property type="evidence" value="ECO:0007669"/>
    <property type="project" value="TreeGrafter"/>
</dbReference>
<dbReference type="SUPFAM" id="SSF47336">
    <property type="entry name" value="ACP-like"/>
    <property type="match status" value="1"/>
</dbReference>
<name>X0U2T2_9ZZZZ</name>
<evidence type="ECO:0000313" key="2">
    <source>
        <dbReference type="EMBL" id="GAF93666.1"/>
    </source>
</evidence>
<dbReference type="GO" id="GO:0031177">
    <property type="term" value="F:phosphopantetheine binding"/>
    <property type="evidence" value="ECO:0007669"/>
    <property type="project" value="TreeGrafter"/>
</dbReference>
<comment type="caution">
    <text evidence="2">The sequence shown here is derived from an EMBL/GenBank/DDBJ whole genome shotgun (WGS) entry which is preliminary data.</text>
</comment>
<reference evidence="2" key="1">
    <citation type="journal article" date="2014" name="Front. Microbiol.">
        <title>High frequency of phylogenetically diverse reductive dehalogenase-homologous genes in deep subseafloor sedimentary metagenomes.</title>
        <authorList>
            <person name="Kawai M."/>
            <person name="Futagami T."/>
            <person name="Toyoda A."/>
            <person name="Takaki Y."/>
            <person name="Nishi S."/>
            <person name="Hori S."/>
            <person name="Arai W."/>
            <person name="Tsubouchi T."/>
            <person name="Morono Y."/>
            <person name="Uchiyama I."/>
            <person name="Ito T."/>
            <person name="Fujiyama A."/>
            <person name="Inagaki F."/>
            <person name="Takami H."/>
        </authorList>
    </citation>
    <scope>NUCLEOTIDE SEQUENCE</scope>
    <source>
        <strain evidence="2">Expedition CK06-06</strain>
    </source>
</reference>
<feature type="non-terminal residue" evidence="2">
    <location>
        <position position="1"/>
    </location>
</feature>
<dbReference type="InterPro" id="IPR036736">
    <property type="entry name" value="ACP-like_sf"/>
</dbReference>
<feature type="domain" description="Carrier" evidence="1">
    <location>
        <begin position="1"/>
        <end position="60"/>
    </location>
</feature>
<accession>X0U2T2</accession>
<dbReference type="AlphaFoldDB" id="X0U2T2"/>
<dbReference type="Pfam" id="PF00550">
    <property type="entry name" value="PP-binding"/>
    <property type="match status" value="1"/>
</dbReference>
<proteinExistence type="predicted"/>
<protein>
    <recommendedName>
        <fullName evidence="1">Carrier domain-containing protein</fullName>
    </recommendedName>
</protein>
<dbReference type="PANTHER" id="PTHR45527">
    <property type="entry name" value="NONRIBOSOMAL PEPTIDE SYNTHETASE"/>
    <property type="match status" value="1"/>
</dbReference>
<dbReference type="PROSITE" id="PS50075">
    <property type="entry name" value="CARRIER"/>
    <property type="match status" value="1"/>
</dbReference>
<sequence>VLDADAEIGRGDDYFSLGGDSIKAVQLAARGRDAGMKLTARMVFEYPTVHELAAAIDARSSA</sequence>
<dbReference type="InterPro" id="IPR009081">
    <property type="entry name" value="PP-bd_ACP"/>
</dbReference>
<dbReference type="PANTHER" id="PTHR45527:SF1">
    <property type="entry name" value="FATTY ACID SYNTHASE"/>
    <property type="match status" value="1"/>
</dbReference>
<dbReference type="GO" id="GO:0044550">
    <property type="term" value="P:secondary metabolite biosynthetic process"/>
    <property type="evidence" value="ECO:0007669"/>
    <property type="project" value="TreeGrafter"/>
</dbReference>
<dbReference type="Gene3D" id="1.10.1200.10">
    <property type="entry name" value="ACP-like"/>
    <property type="match status" value="1"/>
</dbReference>
<dbReference type="EMBL" id="BARS01014463">
    <property type="protein sequence ID" value="GAF93666.1"/>
    <property type="molecule type" value="Genomic_DNA"/>
</dbReference>
<evidence type="ECO:0000259" key="1">
    <source>
        <dbReference type="PROSITE" id="PS50075"/>
    </source>
</evidence>
<organism evidence="2">
    <name type="scientific">marine sediment metagenome</name>
    <dbReference type="NCBI Taxonomy" id="412755"/>
    <lineage>
        <taxon>unclassified sequences</taxon>
        <taxon>metagenomes</taxon>
        <taxon>ecological metagenomes</taxon>
    </lineage>
</organism>
<gene>
    <name evidence="2" type="ORF">S01H1_24361</name>
</gene>